<dbReference type="EMBL" id="VIWU01000001">
    <property type="protein sequence ID" value="TWF79189.1"/>
    <property type="molecule type" value="Genomic_DNA"/>
</dbReference>
<reference evidence="1 2" key="1">
    <citation type="submission" date="2019-06" db="EMBL/GenBank/DDBJ databases">
        <title>Sequencing the genomes of 1000 actinobacteria strains.</title>
        <authorList>
            <person name="Klenk H.-P."/>
        </authorList>
    </citation>
    <scope>NUCLEOTIDE SEQUENCE [LARGE SCALE GENOMIC DNA]</scope>
    <source>
        <strain evidence="1 2">DSM 45671</strain>
    </source>
</reference>
<dbReference type="AlphaFoldDB" id="A0A561SWE5"/>
<proteinExistence type="predicted"/>
<evidence type="ECO:0000313" key="2">
    <source>
        <dbReference type="Proteomes" id="UP000321261"/>
    </source>
</evidence>
<keyword evidence="2" id="KW-1185">Reference proteome</keyword>
<comment type="caution">
    <text evidence="1">The sequence shown here is derived from an EMBL/GenBank/DDBJ whole genome shotgun (WGS) entry which is preliminary data.</text>
</comment>
<dbReference type="OrthoDB" id="3577616at2"/>
<accession>A0A561SWE5</accession>
<name>A0A561SWE5_9PSEU</name>
<gene>
    <name evidence="1" type="ORF">FHX44_115117</name>
</gene>
<evidence type="ECO:0000313" key="1">
    <source>
        <dbReference type="EMBL" id="TWF79189.1"/>
    </source>
</evidence>
<dbReference type="Proteomes" id="UP000321261">
    <property type="component" value="Unassembled WGS sequence"/>
</dbReference>
<sequence length="98" mass="9913">MDGFRVDDGALSRHAQDVDALTARLRNAAGAGTPLGLGAYGLIGQVFAAAAVDATATASRSVARLAEGGQAIGDGVRAAVRDYQEAERRVAAPFGTGR</sequence>
<organism evidence="1 2">
    <name type="scientific">Pseudonocardia hierapolitana</name>
    <dbReference type="NCBI Taxonomy" id="1128676"/>
    <lineage>
        <taxon>Bacteria</taxon>
        <taxon>Bacillati</taxon>
        <taxon>Actinomycetota</taxon>
        <taxon>Actinomycetes</taxon>
        <taxon>Pseudonocardiales</taxon>
        <taxon>Pseudonocardiaceae</taxon>
        <taxon>Pseudonocardia</taxon>
    </lineage>
</organism>
<dbReference type="RefSeq" id="WP_147258075.1">
    <property type="nucleotide sequence ID" value="NZ_VIWU01000001.1"/>
</dbReference>
<protein>
    <submittedName>
        <fullName evidence="1">Excreted virulence factor EspC (Type VII ESX diderm)</fullName>
    </submittedName>
</protein>